<proteinExistence type="predicted"/>
<comment type="caution">
    <text evidence="1">The sequence shown here is derived from an EMBL/GenBank/DDBJ whole genome shotgun (WGS) entry which is preliminary data.</text>
</comment>
<reference evidence="2" key="1">
    <citation type="submission" date="2017-09" db="EMBL/GenBank/DDBJ databases">
        <title>Depth-based differentiation of microbial function through sediment-hosted aquifers and enrichment of novel symbionts in the deep terrestrial subsurface.</title>
        <authorList>
            <person name="Probst A.J."/>
            <person name="Ladd B."/>
            <person name="Jarett J.K."/>
            <person name="Geller-Mcgrath D.E."/>
            <person name="Sieber C.M.K."/>
            <person name="Emerson J.B."/>
            <person name="Anantharaman K."/>
            <person name="Thomas B.C."/>
            <person name="Malmstrom R."/>
            <person name="Stieglmeier M."/>
            <person name="Klingl A."/>
            <person name="Woyke T."/>
            <person name="Ryan C.M."/>
            <person name="Banfield J.F."/>
        </authorList>
    </citation>
    <scope>NUCLEOTIDE SEQUENCE [LARGE SCALE GENOMIC DNA]</scope>
</reference>
<feature type="non-terminal residue" evidence="1">
    <location>
        <position position="1"/>
    </location>
</feature>
<name>A0A2H0V137_9BACT</name>
<protein>
    <submittedName>
        <fullName evidence="1">Uncharacterized protein</fullName>
    </submittedName>
</protein>
<accession>A0A2H0V137</accession>
<dbReference type="AlphaFoldDB" id="A0A2H0V137"/>
<gene>
    <name evidence="1" type="ORF">COT99_04325</name>
</gene>
<sequence>FGVDKLHQKTGIDLNLARVYQGIKEKREEKRRERYSEGMQKAQEVMSKGGGRTYGLLAMTGTPGTAWENILSTKFWKQRVGWQGGGKNLAAKRAEIEPELSRAKGERDEMMKFGKEYAEAKPQDRTKMRKDLETRSKDLDSQITKETDAKKKAELVKDKAGTDNLLTFARDNFSEDKNTVKAGMDTMIEAIDSVIKAKEDQISKYIPAYDFEARAAEQKVVNEKMSRIKDVNESGELLRMLKDAIRNHDKSMIKAVTKKMGLNGDDNEYLQPLVGNTGYKGLQEMMQRLAGKGAKGKEDELYAGFTEQEAYGLGSEIAYTNRNTNHWADTGAFTMGEDGQWKTGTEKDHASFVLSETGKMNPREQMRRFNRLGYGSHDDKGGYEIDATGALTLKKLDSDSVFKDMLREMDESAAMYLTSGKARQQIEKLIEEGFFEEYDVNTAGGAGLNKDELIKKGKTTFNILDVLDKRAKTSKAKGKEGYLKQHAAVADILNSI</sequence>
<evidence type="ECO:0000313" key="1">
    <source>
        <dbReference type="EMBL" id="PIR92777.1"/>
    </source>
</evidence>
<dbReference type="Proteomes" id="UP000228626">
    <property type="component" value="Unassembled WGS sequence"/>
</dbReference>
<evidence type="ECO:0000313" key="2">
    <source>
        <dbReference type="Proteomes" id="UP000228626"/>
    </source>
</evidence>
<organism evidence="1 2">
    <name type="scientific">Candidatus Falkowbacteria bacterium CG10_big_fil_rev_8_21_14_0_10_43_10</name>
    <dbReference type="NCBI Taxonomy" id="1974567"/>
    <lineage>
        <taxon>Bacteria</taxon>
        <taxon>Candidatus Falkowiibacteriota</taxon>
    </lineage>
</organism>
<dbReference type="EMBL" id="PFAR01000052">
    <property type="protein sequence ID" value="PIR92777.1"/>
    <property type="molecule type" value="Genomic_DNA"/>
</dbReference>